<feature type="region of interest" description="Disordered" evidence="2">
    <location>
        <begin position="1159"/>
        <end position="1181"/>
    </location>
</feature>
<dbReference type="Gene3D" id="2.180.10.10">
    <property type="entry name" value="RHS repeat-associated core"/>
    <property type="match status" value="3"/>
</dbReference>
<keyword evidence="6" id="KW-1185">Reference proteome</keyword>
<dbReference type="Pfam" id="PF05593">
    <property type="entry name" value="RHS_repeat"/>
    <property type="match status" value="5"/>
</dbReference>
<evidence type="ECO:0000256" key="2">
    <source>
        <dbReference type="SAM" id="MobiDB-lite"/>
    </source>
</evidence>
<dbReference type="InterPro" id="IPR006530">
    <property type="entry name" value="YD"/>
</dbReference>
<dbReference type="Proteomes" id="UP001241758">
    <property type="component" value="Unassembled WGS sequence"/>
</dbReference>
<feature type="domain" description="Teneurin-like YD-shell" evidence="4">
    <location>
        <begin position="636"/>
        <end position="827"/>
    </location>
</feature>
<dbReference type="InterPro" id="IPR022385">
    <property type="entry name" value="Rhs_assc_core"/>
</dbReference>
<organism evidence="5 6">
    <name type="scientific">Actinoplanes sandaracinus</name>
    <dbReference type="NCBI Taxonomy" id="3045177"/>
    <lineage>
        <taxon>Bacteria</taxon>
        <taxon>Bacillati</taxon>
        <taxon>Actinomycetota</taxon>
        <taxon>Actinomycetes</taxon>
        <taxon>Micromonosporales</taxon>
        <taxon>Micromonosporaceae</taxon>
        <taxon>Actinoplanes</taxon>
    </lineage>
</organism>
<name>A0ABT6WYI1_9ACTN</name>
<dbReference type="InterPro" id="IPR045351">
    <property type="entry name" value="DUF6531"/>
</dbReference>
<evidence type="ECO:0000256" key="1">
    <source>
        <dbReference type="ARBA" id="ARBA00022737"/>
    </source>
</evidence>
<dbReference type="EMBL" id="JASCTH010000037">
    <property type="protein sequence ID" value="MDI6104798.1"/>
    <property type="molecule type" value="Genomic_DNA"/>
</dbReference>
<protein>
    <submittedName>
        <fullName evidence="5">DUF6531 domain-containing protein</fullName>
    </submittedName>
</protein>
<evidence type="ECO:0000259" key="3">
    <source>
        <dbReference type="Pfam" id="PF20148"/>
    </source>
</evidence>
<gene>
    <name evidence="5" type="ORF">QLQ12_40035</name>
</gene>
<dbReference type="SUPFAM" id="SSF69322">
    <property type="entry name" value="Tricorn protease domain 2"/>
    <property type="match status" value="1"/>
</dbReference>
<dbReference type="InterPro" id="IPR050708">
    <property type="entry name" value="T6SS_VgrG/RHS"/>
</dbReference>
<dbReference type="Pfam" id="PF25023">
    <property type="entry name" value="TEN_YD-shell"/>
    <property type="match status" value="2"/>
</dbReference>
<dbReference type="InterPro" id="IPR031325">
    <property type="entry name" value="RHS_repeat"/>
</dbReference>
<evidence type="ECO:0000313" key="5">
    <source>
        <dbReference type="EMBL" id="MDI6104798.1"/>
    </source>
</evidence>
<dbReference type="RefSeq" id="WP_282766218.1">
    <property type="nucleotide sequence ID" value="NZ_JASCTH010000037.1"/>
</dbReference>
<dbReference type="SUPFAM" id="SSF69304">
    <property type="entry name" value="Tricorn protease N-terminal domain"/>
    <property type="match status" value="1"/>
</dbReference>
<sequence>MPISSARPDDLNAFAAKSRASDEALRGHHTKLIAVYREFLAGTSWGHFDADSLLRGLDRYLDLNEVDAQWVVQIAAAFQAAGGSGNMSRLPDAAIKASLRGAGLSGGRASVTFDDPVAYGMPPTTGYTNDPVNTASGNFIQVEDDLSFTGLVEGMRFTRTYNSRSDRAGPFGPGWSSWATARLRPRPDGMEYEGPDGQRAVFPRMGAGYGRVLGVNALVEALPSGWVLQWFGGGRWEFDAAGLPVRADRGPGTAIWLRHDDDGQLVELTHAAGKRLSVAWDGARITSLACSDGRRVSYRYDPAGHLVEVEGATGTRCYDVDDNGRLVSVTDADGVAEAVNTYDAVGRVIEQRSRFGRRTLFAYLPGGVTVTSDDVGGPTNTYIHDRVGRLLAVIDGHGERFTMNYDDWGNPVAVTERNGAVTVQEWDGRARLVRRVLPTGAEFTFSYDDADRVVEVAASTDAVTRYRYEGEERTPSEIVDAEGGVTELTVAGGLIKRISDPDSVELRFAFDRDGNVVAATDADGQTARFDRDPAGRITATITPSGWRTTFAYEAQGKPLERRDPIGAVWRYGHTPGGRMTSVTDPTGAREEIHYGEHGNSAAFVDALGHATSSRYDTFGNLIGMVAPDGAKWELGYDELSRLTSLADPAGAMWLREYDVNGNLTDSIDPVGTRHTTTLDLAGRVVAVSDGAFSSTFDLDPLGRVLAHRRADGSQTRTSYDRCSRPTTVEDPTGAITRTEYTLAGRIRRVASPSGRVVEYEYDRCGRLAARINGAGRRWEHRYDADGGLTERVSPGGDVERFSYDAAGRLVESTTTGQGTTRYGYDAAGRVVSITDRVAGLRRFSYDPAGRLVEAIDANGGTTRYSYNERGWPIEIVDPMGGTVTRRYDEAGRIVAETDALGRTATLTYDAAGRLTEHVDGAGNRMRCSYDTAGRVSAFGPVGRPPVTIERDALGRAVVIDEPGSFRHRLCWDPAGRLVERHRDGLAMRWRYNEDGDRSEIGYPDGTETTYTYDPAGLVTGLHHPALGTVELERDLSGRLVGATGDGMRARWRYDNGELTGYEVETGGKRRVTELTRDALGRVASGAIDGDVQLFSYDAAGLMTSAAIPAGAFAFTYDSNGRLVHEASPAGTVEYRHDVAGQLISRRQASVVTTYEYDGSGRRVSETEASSDSDDSVGSDDADEFAPEAVVDALGELAEVNGTPLLWDTADPLTPLCWMGGKAVIGNGSPWGLAGAEEITWLAPDWQGTIGEARDPWGAAAPTPSGTVATAAPRLGYRGEVEFGGLIWLRNRVYDPATRSFLQPDPRPPVPGTSWAANPYHYAGNNPINLVDPLGLRPVSDAELRKHRDQMGHNLWEREAPNWLQDNWDTVAVGVFGSSGLLLSDNGRKIAGESLDGFTQRAHDVADLFAVVTQDRHLGGRPVSQAERDDIAGRAPGALSTVNRLVTSYLKGVWVDGAWGTVKSLYGMVNFTDWETFSTSWIGLGKLALALNPLTTAVNEFTDLPGLKRGELGRTLVDTGKSLLAWDTWKEDPARASGQVVFGVVEAVLGTKGAGAAAKAAKGAGAAAKAASAVVRKLETTGLGAKYIAKLTPAQQVNVLRALDRWNVDASGKNQGVTHIIDYASGSGGPGKTNRLAKLEEYTGRGPFDVNDPNVITEVTTALDGLVANVPPEGVRVLGEKTAYFVAKDGSSPPWSAGQKGISVLKYKGRISTFQNGDFKKFTKLS</sequence>
<dbReference type="PANTHER" id="PTHR32305">
    <property type="match status" value="1"/>
</dbReference>
<dbReference type="InterPro" id="IPR056823">
    <property type="entry name" value="TEN-like_YD-shell"/>
</dbReference>
<dbReference type="NCBIfam" id="TIGR01643">
    <property type="entry name" value="YD_repeat_2x"/>
    <property type="match status" value="11"/>
</dbReference>
<dbReference type="PANTHER" id="PTHR32305:SF15">
    <property type="entry name" value="PROTEIN RHSA-RELATED"/>
    <property type="match status" value="1"/>
</dbReference>
<feature type="domain" description="Teneurin-like YD-shell" evidence="4">
    <location>
        <begin position="254"/>
        <end position="421"/>
    </location>
</feature>
<feature type="compositionally biased region" description="Acidic residues" evidence="2">
    <location>
        <begin position="1168"/>
        <end position="1181"/>
    </location>
</feature>
<reference evidence="5 6" key="1">
    <citation type="submission" date="2023-05" db="EMBL/GenBank/DDBJ databases">
        <title>Actinoplanes sp. NEAU-A12 genome sequencing.</title>
        <authorList>
            <person name="Wang Z.-S."/>
        </authorList>
    </citation>
    <scope>NUCLEOTIDE SEQUENCE [LARGE SCALE GENOMIC DNA]</scope>
    <source>
        <strain evidence="5 6">NEAU-A12</strain>
    </source>
</reference>
<dbReference type="NCBIfam" id="TIGR03696">
    <property type="entry name" value="Rhs_assc_core"/>
    <property type="match status" value="1"/>
</dbReference>
<keyword evidence="1" id="KW-0677">Repeat</keyword>
<proteinExistence type="predicted"/>
<accession>A0ABT6WYI1</accession>
<dbReference type="Pfam" id="PF20148">
    <property type="entry name" value="DUF6531"/>
    <property type="match status" value="1"/>
</dbReference>
<evidence type="ECO:0000313" key="6">
    <source>
        <dbReference type="Proteomes" id="UP001241758"/>
    </source>
</evidence>
<comment type="caution">
    <text evidence="5">The sequence shown here is derived from an EMBL/GenBank/DDBJ whole genome shotgun (WGS) entry which is preliminary data.</text>
</comment>
<evidence type="ECO:0000259" key="4">
    <source>
        <dbReference type="Pfam" id="PF25023"/>
    </source>
</evidence>
<feature type="domain" description="DUF6531" evidence="3">
    <location>
        <begin position="130"/>
        <end position="202"/>
    </location>
</feature>